<accession>G0IUS1</accession>
<dbReference type="KEGG" id="cmr:Cycma_1709"/>
<feature type="transmembrane region" description="Helical" evidence="1">
    <location>
        <begin position="23"/>
        <end position="47"/>
    </location>
</feature>
<dbReference type="AlphaFoldDB" id="G0IUS1"/>
<keyword evidence="3" id="KW-1185">Reference proteome</keyword>
<gene>
    <name evidence="2" type="ordered locus">Cycma_1709</name>
</gene>
<sequence>MRVVLPKNKTYIVCQSSLNPQNLVISLVVVSFVMIIVLSKNLIIFTIGNIKNYGKSI</sequence>
<evidence type="ECO:0000313" key="3">
    <source>
        <dbReference type="Proteomes" id="UP000001635"/>
    </source>
</evidence>
<dbReference type="EMBL" id="CP002955">
    <property type="protein sequence ID" value="AEL25463.1"/>
    <property type="molecule type" value="Genomic_DNA"/>
</dbReference>
<proteinExistence type="predicted"/>
<keyword evidence="1" id="KW-0472">Membrane</keyword>
<dbReference type="HOGENOM" id="CLU_2989109_0_0_10"/>
<keyword evidence="1" id="KW-1133">Transmembrane helix</keyword>
<dbReference type="Proteomes" id="UP000001635">
    <property type="component" value="Chromosome"/>
</dbReference>
<name>G0IUS1_CYCMS</name>
<organism evidence="2 3">
    <name type="scientific">Cyclobacterium marinum (strain ATCC 25205 / DSM 745 / LMG 13164 / NCIMB 1802)</name>
    <name type="common">Flectobacillus marinus</name>
    <dbReference type="NCBI Taxonomy" id="880070"/>
    <lineage>
        <taxon>Bacteria</taxon>
        <taxon>Pseudomonadati</taxon>
        <taxon>Bacteroidota</taxon>
        <taxon>Cytophagia</taxon>
        <taxon>Cytophagales</taxon>
        <taxon>Cyclobacteriaceae</taxon>
        <taxon>Cyclobacterium</taxon>
    </lineage>
</organism>
<protein>
    <submittedName>
        <fullName evidence="2">Uncharacterized protein</fullName>
    </submittedName>
</protein>
<reference evidence="3" key="1">
    <citation type="submission" date="2011-07" db="EMBL/GenBank/DDBJ databases">
        <title>The complete genome of Cyclobacterium marinum DSM 745.</title>
        <authorList>
            <person name="Lucas S."/>
            <person name="Han J."/>
            <person name="Lapidus A."/>
            <person name="Bruce D."/>
            <person name="Goodwin L."/>
            <person name="Pitluck S."/>
            <person name="Peters L."/>
            <person name="Kyrpides N."/>
            <person name="Mavromatis K."/>
            <person name="Ivanova N."/>
            <person name="Ovchinnikova G."/>
            <person name="Chertkov O."/>
            <person name="Detter J.C."/>
            <person name="Tapia R."/>
            <person name="Han C."/>
            <person name="Land M."/>
            <person name="Hauser L."/>
            <person name="Markowitz V."/>
            <person name="Cheng J.-F."/>
            <person name="Hugenholtz P."/>
            <person name="Woyke T."/>
            <person name="Wu D."/>
            <person name="Tindall B."/>
            <person name="Schuetze A."/>
            <person name="Brambilla E."/>
            <person name="Klenk H.-P."/>
            <person name="Eisen J.A."/>
        </authorList>
    </citation>
    <scope>NUCLEOTIDE SEQUENCE [LARGE SCALE GENOMIC DNA]</scope>
    <source>
        <strain evidence="3">ATCC 25205 / DSM 745 / LMG 13164 / NCIMB 1802</strain>
    </source>
</reference>
<dbReference type="STRING" id="880070.Cycma_1709"/>
<keyword evidence="1" id="KW-0812">Transmembrane</keyword>
<evidence type="ECO:0000313" key="2">
    <source>
        <dbReference type="EMBL" id="AEL25463.1"/>
    </source>
</evidence>
<evidence type="ECO:0000256" key="1">
    <source>
        <dbReference type="SAM" id="Phobius"/>
    </source>
</evidence>